<organism evidence="2 3">
    <name type="scientific">Kocuria rhizophila (strain ATCC 9341 / DSM 348 / NBRC 103217 / DC2201)</name>
    <dbReference type="NCBI Taxonomy" id="378753"/>
    <lineage>
        <taxon>Bacteria</taxon>
        <taxon>Bacillati</taxon>
        <taxon>Actinomycetota</taxon>
        <taxon>Actinomycetes</taxon>
        <taxon>Micrococcales</taxon>
        <taxon>Micrococcaceae</taxon>
        <taxon>Kocuria</taxon>
    </lineage>
</organism>
<dbReference type="HOGENOM" id="CLU_030805_1_0_11"/>
<dbReference type="AlphaFoldDB" id="B2GKH5"/>
<dbReference type="eggNOG" id="COG1546">
    <property type="taxonomic scope" value="Bacteria"/>
</dbReference>
<evidence type="ECO:0000313" key="2">
    <source>
        <dbReference type="EMBL" id="BAG29934.1"/>
    </source>
</evidence>
<dbReference type="NCBIfam" id="TIGR00199">
    <property type="entry name" value="PncC_domain"/>
    <property type="match status" value="1"/>
</dbReference>
<dbReference type="Pfam" id="PF02464">
    <property type="entry name" value="CinA"/>
    <property type="match status" value="1"/>
</dbReference>
<keyword evidence="3" id="KW-1185">Reference proteome</keyword>
<gene>
    <name evidence="2" type="ordered locus">KRH_15870</name>
</gene>
<dbReference type="Proteomes" id="UP000008838">
    <property type="component" value="Chromosome"/>
</dbReference>
<reference evidence="2 3" key="1">
    <citation type="journal article" date="2008" name="J. Bacteriol.">
        <title>Complete genome sequence of the soil actinomycete Kocuria rhizophila.</title>
        <authorList>
            <person name="Takarada H."/>
            <person name="Sekine M."/>
            <person name="Kosugi H."/>
            <person name="Matsuo Y."/>
            <person name="Fujisawa T."/>
            <person name="Omata S."/>
            <person name="Kishi E."/>
            <person name="Shimizu A."/>
            <person name="Tsukatani N."/>
            <person name="Tanikawa S."/>
            <person name="Fujita N."/>
            <person name="Harayama S."/>
        </authorList>
    </citation>
    <scope>NUCLEOTIDE SEQUENCE [LARGE SCALE GENOMIC DNA]</scope>
    <source>
        <strain evidence="3">ATCC 9341 / DSM 348 / NBRC 103217 / DC2201</strain>
    </source>
</reference>
<evidence type="ECO:0000259" key="1">
    <source>
        <dbReference type="Pfam" id="PF02464"/>
    </source>
</evidence>
<sequence length="176" mass="17808">MSTGHDAARALSEAAHAPHDAAFLVRLAAERGLTVGTAESLTGGSVAAEIVTVPGASSCFEGAVVSYSHGVKERVLAVSHELLARRGAVDPDVALAMARGARSALGVDWAVSTTGVAGPEPHDGHAVGTVFVGVSGPGGECVRRLDLSGDRARIRADTVRHAIDTLATQIAFPANA</sequence>
<dbReference type="InterPro" id="IPR036653">
    <property type="entry name" value="CinA-like_C"/>
</dbReference>
<accession>B2GKH5</accession>
<dbReference type="Gene3D" id="3.90.950.20">
    <property type="entry name" value="CinA-like"/>
    <property type="match status" value="1"/>
</dbReference>
<dbReference type="KEGG" id="krh:KRH_15870"/>
<dbReference type="OrthoDB" id="1253990at2"/>
<protein>
    <recommendedName>
        <fullName evidence="1">CinA C-terminal domain-containing protein</fullName>
    </recommendedName>
</protein>
<name>B2GKH5_KOCRD</name>
<feature type="domain" description="CinA C-terminal" evidence="1">
    <location>
        <begin position="23"/>
        <end position="168"/>
    </location>
</feature>
<evidence type="ECO:0000313" key="3">
    <source>
        <dbReference type="Proteomes" id="UP000008838"/>
    </source>
</evidence>
<dbReference type="InterPro" id="IPR008136">
    <property type="entry name" value="CinA_C"/>
</dbReference>
<dbReference type="STRING" id="378753.KRH_15870"/>
<proteinExistence type="predicted"/>
<dbReference type="SUPFAM" id="SSF142433">
    <property type="entry name" value="CinA-like"/>
    <property type="match status" value="1"/>
</dbReference>
<dbReference type="RefSeq" id="WP_012398655.1">
    <property type="nucleotide sequence ID" value="NC_010617.1"/>
</dbReference>
<dbReference type="EMBL" id="AP009152">
    <property type="protein sequence ID" value="BAG29934.1"/>
    <property type="molecule type" value="Genomic_DNA"/>
</dbReference>